<sequence>MRSVMMCCLLLLLVSAAAGAEGKSEVALLLERVKPALQGEGEVGGNAQLATWTASTPLCQWRGLRWSTAATLPRELPCGNLSAGLAHHPVPDDLLLLLSIRLPASALAGHLPPELAAFSALASIFLAHNSLSGPIPLALGNAPALSLLDLASNRLSGSLPLSIWNLCSGNARLSLLRLHGNALHGPIPDPAALAPNTTCDALSLLDLSANRLSGPFPSSLVTTAFPALRSLDLSDNRLHGPIPHGLAPIHSLNLSYNNFSGQLPPDLASLPPDAFLANRGRWRRAPLPPEEGTLTEDGEGKLVVFQGGEHLTLEEVLNATGQVVNKASYCTVYKAKLAEGGGSIELRLLREGCCKDAESCAPAVRRIGRARHDNLVPLRAFYQGRRGEKLLVYDYFPGNRTLHELLHGHGEQSQGMRPALTWARRHKIALGVARALAYVHAGHGEAHGSVRSSNVLVDEWFVARVAEYAVHRLLVAAAVGKADGYRAPELQSRGRCSPRTDVYAFGILLLELLMGRKASGELPAVVKAAVLEEVTMMEVFDAEVARGVRSPAEEGLLQALKLAMGCCAPVASARPTMAEVVRQLEEVRPRNSSRPSAIYSPAEPRSDAGTPTAAAV</sequence>
<keyword evidence="2" id="KW-0433">Leucine-rich repeat</keyword>
<accession>Q7EZK7</accession>
<dbReference type="InterPro" id="IPR032675">
    <property type="entry name" value="LRR_dom_sf"/>
</dbReference>
<dbReference type="GO" id="GO:0016020">
    <property type="term" value="C:membrane"/>
    <property type="evidence" value="ECO:0007669"/>
    <property type="project" value="UniProtKB-SubCell"/>
</dbReference>
<evidence type="ECO:0000313" key="11">
    <source>
        <dbReference type="EMBL" id="BAD12945.1"/>
    </source>
</evidence>
<evidence type="ECO:0000256" key="2">
    <source>
        <dbReference type="ARBA" id="ARBA00022614"/>
    </source>
</evidence>
<dbReference type="SUPFAM" id="SSF56112">
    <property type="entry name" value="Protein kinase-like (PK-like)"/>
    <property type="match status" value="1"/>
</dbReference>
<reference evidence="12" key="4">
    <citation type="journal article" date="2008" name="Nucleic Acids Res.">
        <title>The rice annotation project database (RAP-DB): 2008 update.</title>
        <authorList>
            <consortium name="The rice annotation project (RAP)"/>
        </authorList>
    </citation>
    <scope>GENOME REANNOTATION</scope>
    <source>
        <strain evidence="12">cv. Nipponbare</strain>
    </source>
</reference>
<feature type="chain" id="PRO_5010143355" evidence="8">
    <location>
        <begin position="23"/>
        <end position="616"/>
    </location>
</feature>
<evidence type="ECO:0000313" key="12">
    <source>
        <dbReference type="Proteomes" id="UP000000763"/>
    </source>
</evidence>
<protein>
    <submittedName>
        <fullName evidence="11">SERK2 protein</fullName>
    </submittedName>
</protein>
<reference evidence="12" key="3">
    <citation type="journal article" date="2005" name="Nature">
        <title>The map-based sequence of the rice genome.</title>
        <authorList>
            <consortium name="International rice genome sequencing project (IRGSP)"/>
            <person name="Matsumoto T."/>
            <person name="Wu J."/>
            <person name="Kanamori H."/>
            <person name="Katayose Y."/>
            <person name="Fujisawa M."/>
            <person name="Namiki N."/>
            <person name="Mizuno H."/>
            <person name="Yamamoto K."/>
            <person name="Antonio B.A."/>
            <person name="Baba T."/>
            <person name="Sakata K."/>
            <person name="Nagamura Y."/>
            <person name="Aoki H."/>
            <person name="Arikawa K."/>
            <person name="Arita K."/>
            <person name="Bito T."/>
            <person name="Chiden Y."/>
            <person name="Fujitsuka N."/>
            <person name="Fukunaka R."/>
            <person name="Hamada M."/>
            <person name="Harada C."/>
            <person name="Hayashi A."/>
            <person name="Hijishita S."/>
            <person name="Honda M."/>
            <person name="Hosokawa S."/>
            <person name="Ichikawa Y."/>
            <person name="Idonuma A."/>
            <person name="Iijima M."/>
            <person name="Ikeda M."/>
            <person name="Ikeno M."/>
            <person name="Ito K."/>
            <person name="Ito S."/>
            <person name="Ito T."/>
            <person name="Ito Y."/>
            <person name="Ito Y."/>
            <person name="Iwabuchi A."/>
            <person name="Kamiya K."/>
            <person name="Karasawa W."/>
            <person name="Kurita K."/>
            <person name="Katagiri S."/>
            <person name="Kikuta A."/>
            <person name="Kobayashi H."/>
            <person name="Kobayashi N."/>
            <person name="Machita K."/>
            <person name="Maehara T."/>
            <person name="Masukawa M."/>
            <person name="Mizubayashi T."/>
            <person name="Mukai Y."/>
            <person name="Nagasaki H."/>
            <person name="Nagata Y."/>
            <person name="Naito S."/>
            <person name="Nakashima M."/>
            <person name="Nakama Y."/>
            <person name="Nakamichi Y."/>
            <person name="Nakamura M."/>
            <person name="Meguro A."/>
            <person name="Negishi M."/>
            <person name="Ohta I."/>
            <person name="Ohta T."/>
            <person name="Okamoto M."/>
            <person name="Ono N."/>
            <person name="Saji S."/>
            <person name="Sakaguchi M."/>
            <person name="Sakai K."/>
            <person name="Shibata M."/>
            <person name="Shimokawa T."/>
            <person name="Song J."/>
            <person name="Takazaki Y."/>
            <person name="Terasawa K."/>
            <person name="Tsugane M."/>
            <person name="Tsuji K."/>
            <person name="Ueda S."/>
            <person name="Waki K."/>
            <person name="Yamagata H."/>
            <person name="Yamamoto M."/>
            <person name="Yamamoto S."/>
            <person name="Yamane H."/>
            <person name="Yoshiki S."/>
            <person name="Yoshihara R."/>
            <person name="Yukawa K."/>
            <person name="Zhong H."/>
            <person name="Yano M."/>
            <person name="Yuan Q."/>
            <person name="Ouyang S."/>
            <person name="Liu J."/>
            <person name="Jones K.M."/>
            <person name="Gansberger K."/>
            <person name="Moffat K."/>
            <person name="Hill J."/>
            <person name="Bera J."/>
            <person name="Fadrosh D."/>
            <person name="Jin S."/>
            <person name="Johri S."/>
            <person name="Kim M."/>
            <person name="Overton L."/>
            <person name="Reardon M."/>
            <person name="Tsitrin T."/>
            <person name="Vuong H."/>
            <person name="Weaver B."/>
            <person name="Ciecko A."/>
            <person name="Tallon L."/>
            <person name="Jackson J."/>
            <person name="Pai G."/>
            <person name="Aken S.V."/>
            <person name="Utterback T."/>
            <person name="Reidmuller S."/>
            <person name="Feldblyum T."/>
            <person name="Hsiao J."/>
            <person name="Zismann V."/>
            <person name="Iobst S."/>
            <person name="de Vazeille A.R."/>
            <person name="Buell C.R."/>
            <person name="Ying K."/>
            <person name="Li Y."/>
            <person name="Lu T."/>
            <person name="Huang Y."/>
            <person name="Zhao Q."/>
            <person name="Feng Q."/>
            <person name="Zhang L."/>
            <person name="Zhu J."/>
            <person name="Weng Q."/>
            <person name="Mu J."/>
            <person name="Lu Y."/>
            <person name="Fan D."/>
            <person name="Liu Y."/>
            <person name="Guan J."/>
            <person name="Zhang Y."/>
            <person name="Yu S."/>
            <person name="Liu X."/>
            <person name="Zhang Y."/>
            <person name="Hong G."/>
            <person name="Han B."/>
            <person name="Choisne N."/>
            <person name="Demange N."/>
            <person name="Orjeda G."/>
            <person name="Samain S."/>
            <person name="Cattolico L."/>
            <person name="Pelletier E."/>
            <person name="Couloux A."/>
            <person name="Segurens B."/>
            <person name="Wincker P."/>
            <person name="D'Hont A."/>
            <person name="Scarpelli C."/>
            <person name="Weissenbach J."/>
            <person name="Salanoubat M."/>
            <person name="Quetier F."/>
            <person name="Yu Y."/>
            <person name="Kim H.R."/>
            <person name="Rambo T."/>
            <person name="Currie J."/>
            <person name="Collura K."/>
            <person name="Luo M."/>
            <person name="Yang T."/>
            <person name="Ammiraju J.S.S."/>
            <person name="Engler F."/>
            <person name="Soderlund C."/>
            <person name="Wing R.A."/>
            <person name="Palmer L.E."/>
            <person name="de la Bastide M."/>
            <person name="Spiegel L."/>
            <person name="Nascimento L."/>
            <person name="Zutavern T."/>
            <person name="O'Shaughnessy A."/>
            <person name="Dike S."/>
            <person name="Dedhia N."/>
            <person name="Preston R."/>
            <person name="Balija V."/>
            <person name="McCombie W.R."/>
            <person name="Chow T."/>
            <person name="Chen H."/>
            <person name="Chung M."/>
            <person name="Chen C."/>
            <person name="Shaw J."/>
            <person name="Wu H."/>
            <person name="Hsiao K."/>
            <person name="Chao Y."/>
            <person name="Chu M."/>
            <person name="Cheng C."/>
            <person name="Hour A."/>
            <person name="Lee P."/>
            <person name="Lin S."/>
            <person name="Lin Y."/>
            <person name="Liou J."/>
            <person name="Liu S."/>
            <person name="Hsing Y."/>
            <person name="Raghuvanshi S."/>
            <person name="Mohanty A."/>
            <person name="Bharti A.K."/>
            <person name="Gaur A."/>
            <person name="Gupta V."/>
            <person name="Kumar D."/>
            <person name="Ravi V."/>
            <person name="Vij S."/>
            <person name="Kapur A."/>
            <person name="Khurana P."/>
            <person name="Khurana P."/>
            <person name="Khurana J.P."/>
            <person name="Tyagi A.K."/>
            <person name="Gaikwad K."/>
            <person name="Singh A."/>
            <person name="Dalal V."/>
            <person name="Srivastava S."/>
            <person name="Dixit A."/>
            <person name="Pal A.K."/>
            <person name="Ghazi I.A."/>
            <person name="Yadav M."/>
            <person name="Pandit A."/>
            <person name="Bhargava A."/>
            <person name="Sureshbabu K."/>
            <person name="Batra K."/>
            <person name="Sharma T.R."/>
            <person name="Mohapatra T."/>
            <person name="Singh N.K."/>
            <person name="Messing J."/>
            <person name="Nelson A.B."/>
            <person name="Fuks G."/>
            <person name="Kavchok S."/>
            <person name="Keizer G."/>
            <person name="Linton E."/>
            <person name="Llaca V."/>
            <person name="Song R."/>
            <person name="Tanyolac B."/>
            <person name="Young S."/>
            <person name="Ho-Il K."/>
            <person name="Hahn J.H."/>
            <person name="Sangsakoo G."/>
            <person name="Vanavichit A."/>
            <person name="de Mattos Luiz.A.T."/>
            <person name="Zimmer P.D."/>
            <person name="Malone G."/>
            <person name="Dellagostin O."/>
            <person name="de Oliveira A.C."/>
            <person name="Bevan M."/>
            <person name="Bancroft I."/>
            <person name="Minx P."/>
            <person name="Cordum H."/>
            <person name="Wilson R."/>
            <person name="Cheng Z."/>
            <person name="Jin W."/>
            <person name="Jiang J."/>
            <person name="Leong S.A."/>
            <person name="Iwama H."/>
            <person name="Gojobori T."/>
            <person name="Itoh T."/>
            <person name="Niimura Y."/>
            <person name="Fujii Y."/>
            <person name="Habara T."/>
            <person name="Sakai H."/>
            <person name="Sato Y."/>
            <person name="Wilson G."/>
            <person name="Kumar K."/>
            <person name="McCouch S."/>
            <person name="Juretic N."/>
            <person name="Hoen D."/>
            <person name="Wright S."/>
            <person name="Bruskiewich R."/>
            <person name="Bureau T."/>
            <person name="Miyao A."/>
            <person name="Hirochika H."/>
            <person name="Nishikawa T."/>
            <person name="Kadowaki K."/>
            <person name="Sugiura M."/>
            <person name="Burr B."/>
            <person name="Sasaki T."/>
        </authorList>
    </citation>
    <scope>NUCLEOTIDE SEQUENCE [LARGE SCALE GENOMIC DNA]</scope>
    <source>
        <strain evidence="12">cv. Nipponbare</strain>
    </source>
</reference>
<evidence type="ECO:0000259" key="9">
    <source>
        <dbReference type="PROSITE" id="PS50011"/>
    </source>
</evidence>
<evidence type="ECO:0000313" key="10">
    <source>
        <dbReference type="EMBL" id="BAD10321.1"/>
    </source>
</evidence>
<name>Q7EZK7_ORYSJ</name>
<evidence type="ECO:0000256" key="3">
    <source>
        <dbReference type="ARBA" id="ARBA00022692"/>
    </source>
</evidence>
<dbReference type="InterPro" id="IPR000719">
    <property type="entry name" value="Prot_kinase_dom"/>
</dbReference>
<comment type="subcellular location">
    <subcellularLocation>
        <location evidence="1">Membrane</location>
    </subcellularLocation>
</comment>
<dbReference type="AlphaFoldDB" id="Q7EZK7"/>
<dbReference type="GO" id="GO:0005524">
    <property type="term" value="F:ATP binding"/>
    <property type="evidence" value="ECO:0007669"/>
    <property type="project" value="InterPro"/>
</dbReference>
<dbReference type="Pfam" id="PF00560">
    <property type="entry name" value="LRR_1"/>
    <property type="match status" value="3"/>
</dbReference>
<dbReference type="EMBL" id="AP005411">
    <property type="protein sequence ID" value="BAD10321.1"/>
    <property type="molecule type" value="Genomic_DNA"/>
</dbReference>
<evidence type="ECO:0000256" key="4">
    <source>
        <dbReference type="ARBA" id="ARBA00022737"/>
    </source>
</evidence>
<reference evidence="10" key="2">
    <citation type="submission" date="2002-06" db="EMBL/GenBank/DDBJ databases">
        <title>Oryza sativa nipponbare(GA3) genomic DNA, chromosome 8, BAC clone:OSJNBa0044E16.</title>
        <authorList>
            <person name="Sasaki T."/>
            <person name="Matsumoto T."/>
            <person name="Katayose Y."/>
        </authorList>
    </citation>
    <scope>NUCLEOTIDE SEQUENCE</scope>
</reference>
<feature type="region of interest" description="Disordered" evidence="7">
    <location>
        <begin position="586"/>
        <end position="616"/>
    </location>
</feature>
<organism evidence="11 12">
    <name type="scientific">Oryza sativa subsp. japonica</name>
    <name type="common">Rice</name>
    <dbReference type="NCBI Taxonomy" id="39947"/>
    <lineage>
        <taxon>Eukaryota</taxon>
        <taxon>Viridiplantae</taxon>
        <taxon>Streptophyta</taxon>
        <taxon>Embryophyta</taxon>
        <taxon>Tracheophyta</taxon>
        <taxon>Spermatophyta</taxon>
        <taxon>Magnoliopsida</taxon>
        <taxon>Liliopsida</taxon>
        <taxon>Poales</taxon>
        <taxon>Poaceae</taxon>
        <taxon>BOP clade</taxon>
        <taxon>Oryzoideae</taxon>
        <taxon>Oryzeae</taxon>
        <taxon>Oryzinae</taxon>
        <taxon>Oryza</taxon>
        <taxon>Oryza sativa</taxon>
    </lineage>
</organism>
<evidence type="ECO:0000256" key="1">
    <source>
        <dbReference type="ARBA" id="ARBA00004370"/>
    </source>
</evidence>
<dbReference type="Gene3D" id="1.10.510.10">
    <property type="entry name" value="Transferase(Phosphotransferase) domain 1"/>
    <property type="match status" value="1"/>
</dbReference>
<dbReference type="InterPro" id="IPR011009">
    <property type="entry name" value="Kinase-like_dom_sf"/>
</dbReference>
<evidence type="ECO:0000256" key="6">
    <source>
        <dbReference type="ARBA" id="ARBA00023136"/>
    </source>
</evidence>
<keyword evidence="8" id="KW-0732">Signal</keyword>
<dbReference type="InterPro" id="IPR001611">
    <property type="entry name" value="Leu-rich_rpt"/>
</dbReference>
<dbReference type="Proteomes" id="UP000000763">
    <property type="component" value="Chromosome 8"/>
</dbReference>
<dbReference type="PANTHER" id="PTHR48007:SF32">
    <property type="entry name" value="KINASE-LIKE PROTEIN TMKL1-RELATED"/>
    <property type="match status" value="1"/>
</dbReference>
<dbReference type="EMBL" id="AP004623">
    <property type="protein sequence ID" value="BAD12945.1"/>
    <property type="molecule type" value="Genomic_DNA"/>
</dbReference>
<evidence type="ECO:0000256" key="8">
    <source>
        <dbReference type="SAM" id="SignalP"/>
    </source>
</evidence>
<gene>
    <name evidence="11" type="primary">P0705A05.121</name>
    <name evidence="10" type="ORF">OSJNBa0044E16.5</name>
</gene>
<proteinExistence type="predicted"/>
<dbReference type="PANTHER" id="PTHR48007">
    <property type="entry name" value="LEUCINE-RICH REPEAT RECEPTOR-LIKE PROTEIN KINASE PXC1"/>
    <property type="match status" value="1"/>
</dbReference>
<dbReference type="InterPro" id="IPR046959">
    <property type="entry name" value="PRK1-6/SRF4-like"/>
</dbReference>
<dbReference type="SUPFAM" id="SSF52058">
    <property type="entry name" value="L domain-like"/>
    <property type="match status" value="1"/>
</dbReference>
<dbReference type="PROSITE" id="PS50011">
    <property type="entry name" value="PROTEIN_KINASE_DOM"/>
    <property type="match status" value="1"/>
</dbReference>
<dbReference type="InterPro" id="IPR001245">
    <property type="entry name" value="Ser-Thr/Tyr_kinase_cat_dom"/>
</dbReference>
<dbReference type="Gene3D" id="3.80.10.10">
    <property type="entry name" value="Ribonuclease Inhibitor"/>
    <property type="match status" value="2"/>
</dbReference>
<feature type="signal peptide" evidence="8">
    <location>
        <begin position="1"/>
        <end position="22"/>
    </location>
</feature>
<evidence type="ECO:0000256" key="5">
    <source>
        <dbReference type="ARBA" id="ARBA00022989"/>
    </source>
</evidence>
<keyword evidence="4" id="KW-0677">Repeat</keyword>
<dbReference type="Pfam" id="PF07714">
    <property type="entry name" value="PK_Tyr_Ser-Thr"/>
    <property type="match status" value="1"/>
</dbReference>
<keyword evidence="3" id="KW-0812">Transmembrane</keyword>
<dbReference type="Gene3D" id="3.30.200.20">
    <property type="entry name" value="Phosphorylase Kinase, domain 1"/>
    <property type="match status" value="1"/>
</dbReference>
<dbReference type="GO" id="GO:0004672">
    <property type="term" value="F:protein kinase activity"/>
    <property type="evidence" value="ECO:0007669"/>
    <property type="project" value="InterPro"/>
</dbReference>
<feature type="domain" description="Protein kinase" evidence="9">
    <location>
        <begin position="318"/>
        <end position="587"/>
    </location>
</feature>
<keyword evidence="5" id="KW-1133">Transmembrane helix</keyword>
<evidence type="ECO:0000256" key="7">
    <source>
        <dbReference type="SAM" id="MobiDB-lite"/>
    </source>
</evidence>
<keyword evidence="6" id="KW-0472">Membrane</keyword>
<reference evidence="11" key="1">
    <citation type="submission" date="2002-01" db="EMBL/GenBank/DDBJ databases">
        <title>Oryza sativa nipponbare(GA3) genomic DNA, chromosome 8, PAC clone:P0705A05.</title>
        <authorList>
            <person name="Sasaki T."/>
            <person name="Matsumoto T."/>
            <person name="Yamamoto K."/>
        </authorList>
    </citation>
    <scope>NUCLEOTIDE SEQUENCE</scope>
</reference>